<dbReference type="PRINTS" id="PR00455">
    <property type="entry name" value="HTHTETR"/>
</dbReference>
<evidence type="ECO:0000259" key="5">
    <source>
        <dbReference type="PROSITE" id="PS50977"/>
    </source>
</evidence>
<dbReference type="Pfam" id="PF00440">
    <property type="entry name" value="TetR_N"/>
    <property type="match status" value="1"/>
</dbReference>
<keyword evidence="1" id="KW-0805">Transcription regulation</keyword>
<dbReference type="PANTHER" id="PTHR30055:SF240">
    <property type="entry name" value="HTH-TYPE TRANSCRIPTIONAL REGULATOR ACRR"/>
    <property type="match status" value="1"/>
</dbReference>
<dbReference type="EMBL" id="BMLF01000004">
    <property type="protein sequence ID" value="GGM12432.1"/>
    <property type="molecule type" value="Genomic_DNA"/>
</dbReference>
<dbReference type="Pfam" id="PF17932">
    <property type="entry name" value="TetR_C_24"/>
    <property type="match status" value="1"/>
</dbReference>
<accession>A0A917T7H5</accession>
<dbReference type="InterPro" id="IPR050109">
    <property type="entry name" value="HTH-type_TetR-like_transc_reg"/>
</dbReference>
<evidence type="ECO:0000313" key="6">
    <source>
        <dbReference type="EMBL" id="GGM12432.1"/>
    </source>
</evidence>
<dbReference type="Proteomes" id="UP000649829">
    <property type="component" value="Unassembled WGS sequence"/>
</dbReference>
<evidence type="ECO:0000313" key="7">
    <source>
        <dbReference type="Proteomes" id="UP000649829"/>
    </source>
</evidence>
<evidence type="ECO:0000256" key="3">
    <source>
        <dbReference type="ARBA" id="ARBA00023163"/>
    </source>
</evidence>
<reference evidence="6" key="2">
    <citation type="submission" date="2020-09" db="EMBL/GenBank/DDBJ databases">
        <authorList>
            <person name="Sun Q."/>
            <person name="Zhou Y."/>
        </authorList>
    </citation>
    <scope>NUCLEOTIDE SEQUENCE</scope>
    <source>
        <strain evidence="6">CGMCC 1.6293</strain>
    </source>
</reference>
<name>A0A917T7H5_9RHOB</name>
<sequence length="229" mass="25949">MTNGSVAATVRETTFLQGHNAMKDESKSAGPDEGDAALAVSPRVRELLEVGARVFAEKGYDAATMRDVSDASGVSKALLYHHFDSKDNFYAQIAFNSSQNLYDYVFDAIPAEATAAEKVHAYMIATATFFMEHRWAWIAASTAFWNDPDRHRLEARLKRRKEFEYLLRDLIREGVENGEFNDVDPAMTGRIILSSINWMHRWYNPEKTMTPPEIVDAYFGIILKGLDKR</sequence>
<dbReference type="Gene3D" id="1.10.10.60">
    <property type="entry name" value="Homeodomain-like"/>
    <property type="match status" value="1"/>
</dbReference>
<dbReference type="SUPFAM" id="SSF48498">
    <property type="entry name" value="Tetracyclin repressor-like, C-terminal domain"/>
    <property type="match status" value="1"/>
</dbReference>
<keyword evidence="7" id="KW-1185">Reference proteome</keyword>
<reference evidence="6" key="1">
    <citation type="journal article" date="2014" name="Int. J. Syst. Evol. Microbiol.">
        <title>Complete genome sequence of Corynebacterium casei LMG S-19264T (=DSM 44701T), isolated from a smear-ripened cheese.</title>
        <authorList>
            <consortium name="US DOE Joint Genome Institute (JGI-PGF)"/>
            <person name="Walter F."/>
            <person name="Albersmeier A."/>
            <person name="Kalinowski J."/>
            <person name="Ruckert C."/>
        </authorList>
    </citation>
    <scope>NUCLEOTIDE SEQUENCE</scope>
    <source>
        <strain evidence="6">CGMCC 1.6293</strain>
    </source>
</reference>
<organism evidence="6 7">
    <name type="scientific">Pseudooceanicola nanhaiensis</name>
    <dbReference type="NCBI Taxonomy" id="375761"/>
    <lineage>
        <taxon>Bacteria</taxon>
        <taxon>Pseudomonadati</taxon>
        <taxon>Pseudomonadota</taxon>
        <taxon>Alphaproteobacteria</taxon>
        <taxon>Rhodobacterales</taxon>
        <taxon>Paracoccaceae</taxon>
        <taxon>Pseudooceanicola</taxon>
    </lineage>
</organism>
<evidence type="ECO:0000256" key="4">
    <source>
        <dbReference type="PROSITE-ProRule" id="PRU00335"/>
    </source>
</evidence>
<dbReference type="InterPro" id="IPR036271">
    <property type="entry name" value="Tet_transcr_reg_TetR-rel_C_sf"/>
</dbReference>
<dbReference type="InterPro" id="IPR009057">
    <property type="entry name" value="Homeodomain-like_sf"/>
</dbReference>
<feature type="domain" description="HTH tetR-type" evidence="5">
    <location>
        <begin position="41"/>
        <end position="101"/>
    </location>
</feature>
<protein>
    <submittedName>
        <fullName evidence="6">TetR family transcriptional regulator</fullName>
    </submittedName>
</protein>
<dbReference type="InterPro" id="IPR041490">
    <property type="entry name" value="KstR2_TetR_C"/>
</dbReference>
<dbReference type="AlphaFoldDB" id="A0A917T7H5"/>
<comment type="caution">
    <text evidence="6">The sequence shown here is derived from an EMBL/GenBank/DDBJ whole genome shotgun (WGS) entry which is preliminary data.</text>
</comment>
<dbReference type="SUPFAM" id="SSF46689">
    <property type="entry name" value="Homeodomain-like"/>
    <property type="match status" value="1"/>
</dbReference>
<proteinExistence type="predicted"/>
<dbReference type="PANTHER" id="PTHR30055">
    <property type="entry name" value="HTH-TYPE TRANSCRIPTIONAL REGULATOR RUTR"/>
    <property type="match status" value="1"/>
</dbReference>
<evidence type="ECO:0000256" key="2">
    <source>
        <dbReference type="ARBA" id="ARBA00023125"/>
    </source>
</evidence>
<keyword evidence="2 4" id="KW-0238">DNA-binding</keyword>
<feature type="DNA-binding region" description="H-T-H motif" evidence="4">
    <location>
        <begin position="64"/>
        <end position="83"/>
    </location>
</feature>
<evidence type="ECO:0000256" key="1">
    <source>
        <dbReference type="ARBA" id="ARBA00023015"/>
    </source>
</evidence>
<dbReference type="GO" id="GO:0000976">
    <property type="term" value="F:transcription cis-regulatory region binding"/>
    <property type="evidence" value="ECO:0007669"/>
    <property type="project" value="TreeGrafter"/>
</dbReference>
<keyword evidence="3" id="KW-0804">Transcription</keyword>
<dbReference type="InterPro" id="IPR001647">
    <property type="entry name" value="HTH_TetR"/>
</dbReference>
<gene>
    <name evidence="6" type="ORF">GCM10011534_38230</name>
</gene>
<dbReference type="PROSITE" id="PS50977">
    <property type="entry name" value="HTH_TETR_2"/>
    <property type="match status" value="1"/>
</dbReference>
<dbReference type="Gene3D" id="1.10.357.10">
    <property type="entry name" value="Tetracycline Repressor, domain 2"/>
    <property type="match status" value="1"/>
</dbReference>
<dbReference type="GO" id="GO:0003700">
    <property type="term" value="F:DNA-binding transcription factor activity"/>
    <property type="evidence" value="ECO:0007669"/>
    <property type="project" value="TreeGrafter"/>
</dbReference>